<reference evidence="2" key="1">
    <citation type="journal article" date="2009" name="Science">
        <title>The B73 maize genome: complexity, diversity, and dynamics.</title>
        <authorList>
            <person name="Schnable P.S."/>
            <person name="Ware D."/>
            <person name="Fulton R.S."/>
            <person name="Stein J.C."/>
            <person name="Wei F."/>
            <person name="Pasternak S."/>
            <person name="Liang C."/>
            <person name="Zhang J."/>
            <person name="Fulton L."/>
            <person name="Graves T.A."/>
            <person name="Minx P."/>
            <person name="Reily A.D."/>
            <person name="Courtney L."/>
            <person name="Kruchowski S.S."/>
            <person name="Tomlinson C."/>
            <person name="Strong C."/>
            <person name="Delehaunty K."/>
            <person name="Fronick C."/>
            <person name="Courtney B."/>
            <person name="Rock S.M."/>
            <person name="Belter E."/>
            <person name="Du F."/>
            <person name="Kim K."/>
            <person name="Abbott R.M."/>
            <person name="Cotton M."/>
            <person name="Levy A."/>
            <person name="Marchetto P."/>
            <person name="Ochoa K."/>
            <person name="Jackson S.M."/>
            <person name="Gillam B."/>
            <person name="Chen W."/>
            <person name="Yan L."/>
            <person name="Higginbotham J."/>
            <person name="Cardenas M."/>
            <person name="Waligorski J."/>
            <person name="Applebaum E."/>
            <person name="Phelps L."/>
            <person name="Falcone J."/>
            <person name="Kanchi K."/>
            <person name="Thane T."/>
            <person name="Scimone A."/>
            <person name="Thane N."/>
            <person name="Henke J."/>
            <person name="Wang T."/>
            <person name="Ruppert J."/>
            <person name="Shah N."/>
            <person name="Rotter K."/>
            <person name="Hodges J."/>
            <person name="Ingenthron E."/>
            <person name="Cordes M."/>
            <person name="Kohlberg S."/>
            <person name="Sgro J."/>
            <person name="Delgado B."/>
            <person name="Mead K."/>
            <person name="Chinwalla A."/>
            <person name="Leonard S."/>
            <person name="Crouse K."/>
            <person name="Collura K."/>
            <person name="Kudrna D."/>
            <person name="Currie J."/>
            <person name="He R."/>
            <person name="Angelova A."/>
            <person name="Rajasekar S."/>
            <person name="Mueller T."/>
            <person name="Lomeli R."/>
            <person name="Scara G."/>
            <person name="Ko A."/>
            <person name="Delaney K."/>
            <person name="Wissotski M."/>
            <person name="Lopez G."/>
            <person name="Campos D."/>
            <person name="Braidotti M."/>
            <person name="Ashley E."/>
            <person name="Golser W."/>
            <person name="Kim H."/>
            <person name="Lee S."/>
            <person name="Lin J."/>
            <person name="Dujmic Z."/>
            <person name="Kim W."/>
            <person name="Talag J."/>
            <person name="Zuccolo A."/>
            <person name="Fan C."/>
            <person name="Sebastian A."/>
            <person name="Kramer M."/>
            <person name="Spiegel L."/>
            <person name="Nascimento L."/>
            <person name="Zutavern T."/>
            <person name="Miller B."/>
            <person name="Ambroise C."/>
            <person name="Muller S."/>
            <person name="Spooner W."/>
            <person name="Narechania A."/>
            <person name="Ren L."/>
            <person name="Wei S."/>
            <person name="Kumari S."/>
            <person name="Faga B."/>
            <person name="Levy M.J."/>
            <person name="McMahan L."/>
            <person name="Van Buren P."/>
            <person name="Vaughn M.W."/>
            <person name="Ying K."/>
            <person name="Yeh C.-T."/>
            <person name="Emrich S.J."/>
            <person name="Jia Y."/>
            <person name="Kalyanaraman A."/>
            <person name="Hsia A.-P."/>
            <person name="Barbazuk W.B."/>
            <person name="Baucom R.S."/>
            <person name="Brutnell T.P."/>
            <person name="Carpita N.C."/>
            <person name="Chaparro C."/>
            <person name="Chia J.-M."/>
            <person name="Deragon J.-M."/>
            <person name="Estill J.C."/>
            <person name="Fu Y."/>
            <person name="Jeddeloh J.A."/>
            <person name="Han Y."/>
            <person name="Lee H."/>
            <person name="Li P."/>
            <person name="Lisch D.R."/>
            <person name="Liu S."/>
            <person name="Liu Z."/>
            <person name="Nagel D.H."/>
            <person name="McCann M.C."/>
            <person name="SanMiguel P."/>
            <person name="Myers A.M."/>
            <person name="Nettleton D."/>
            <person name="Nguyen J."/>
            <person name="Penning B.W."/>
            <person name="Ponnala L."/>
            <person name="Schneider K.L."/>
            <person name="Schwartz D.C."/>
            <person name="Sharma A."/>
            <person name="Soderlund C."/>
            <person name="Springer N.M."/>
            <person name="Sun Q."/>
            <person name="Wang H."/>
            <person name="Waterman M."/>
            <person name="Westerman R."/>
            <person name="Wolfgruber T.K."/>
            <person name="Yang L."/>
            <person name="Yu Y."/>
            <person name="Zhang L."/>
            <person name="Zhou S."/>
            <person name="Zhu Q."/>
            <person name="Bennetzen J.L."/>
            <person name="Dawe R.K."/>
            <person name="Jiang J."/>
            <person name="Jiang N."/>
            <person name="Presting G.G."/>
            <person name="Wessler S.R."/>
            <person name="Aluru S."/>
            <person name="Martienssen R.A."/>
            <person name="Clifton S.W."/>
            <person name="McCombie W.R."/>
            <person name="Wing R.A."/>
            <person name="Wilson R.K."/>
        </authorList>
    </citation>
    <scope>NUCLEOTIDE SEQUENCE [LARGE SCALE GENOMIC DNA]</scope>
    <source>
        <strain evidence="2">cv. B73</strain>
    </source>
</reference>
<dbReference type="GO" id="GO:0000151">
    <property type="term" value="C:ubiquitin ligase complex"/>
    <property type="evidence" value="ECO:0000318"/>
    <property type="project" value="GO_Central"/>
</dbReference>
<proteinExistence type="predicted"/>
<evidence type="ECO:0000313" key="2">
    <source>
        <dbReference type="Proteomes" id="UP000007305"/>
    </source>
</evidence>
<dbReference type="GeneID" id="100381864"/>
<reference evidence="1" key="2">
    <citation type="submission" date="2019-07" db="EMBL/GenBank/DDBJ databases">
        <authorList>
            <person name="Seetharam A."/>
            <person name="Woodhouse M."/>
            <person name="Cannon E."/>
        </authorList>
    </citation>
    <scope>NUCLEOTIDE SEQUENCE [LARGE SCALE GENOMIC DNA]</scope>
    <source>
        <strain evidence="1">cv. B73</strain>
    </source>
</reference>
<reference evidence="1" key="3">
    <citation type="submission" date="2021-05" db="UniProtKB">
        <authorList>
            <consortium name="EnsemblPlants"/>
        </authorList>
    </citation>
    <scope>IDENTIFICATION</scope>
    <source>
        <strain evidence="1">cv. B73</strain>
    </source>
</reference>
<dbReference type="Gramene" id="Zm00001eb231290_T004">
    <property type="protein sequence ID" value="Zm00001eb231290_P004"/>
    <property type="gene ID" value="Zm00001eb231290"/>
</dbReference>
<name>A0A804PE53_MAIZE</name>
<dbReference type="OrthoDB" id="781818at2759"/>
<dbReference type="GO" id="GO:0061630">
    <property type="term" value="F:ubiquitin protein ligase activity"/>
    <property type="evidence" value="ECO:0000318"/>
    <property type="project" value="GO_Central"/>
</dbReference>
<dbReference type="GO" id="GO:0005829">
    <property type="term" value="C:cytosol"/>
    <property type="evidence" value="ECO:0000318"/>
    <property type="project" value="GO_Central"/>
</dbReference>
<dbReference type="InParanoid" id="A0A804PE53"/>
<dbReference type="EnsemblPlants" id="Zm00001eb231290_T004">
    <property type="protein sequence ID" value="Zm00001eb231290_P004"/>
    <property type="gene ID" value="Zm00001eb231290"/>
</dbReference>
<dbReference type="Proteomes" id="UP000007305">
    <property type="component" value="Chromosome 5"/>
</dbReference>
<gene>
    <name evidence="1" type="primary">LOC100381864</name>
</gene>
<dbReference type="GO" id="GO:0030332">
    <property type="term" value="F:cyclin binding"/>
    <property type="evidence" value="ECO:0000318"/>
    <property type="project" value="GO_Central"/>
</dbReference>
<accession>A0A804PE53</accession>
<dbReference type="GO" id="GO:0043161">
    <property type="term" value="P:proteasome-mediated ubiquitin-dependent protein catabolic process"/>
    <property type="evidence" value="ECO:0000318"/>
    <property type="project" value="GO_Central"/>
</dbReference>
<dbReference type="GO" id="GO:0051865">
    <property type="term" value="P:protein autoubiquitination"/>
    <property type="evidence" value="ECO:0000318"/>
    <property type="project" value="GO_Central"/>
</dbReference>
<dbReference type="InterPro" id="IPR019193">
    <property type="entry name" value="UBQ-conj_enz_E2-bd_prot"/>
</dbReference>
<dbReference type="GO" id="GO:0031624">
    <property type="term" value="F:ubiquitin conjugating enzyme binding"/>
    <property type="evidence" value="ECO:0000318"/>
    <property type="project" value="GO_Central"/>
</dbReference>
<dbReference type="PANTHER" id="PTHR31531:SF2">
    <property type="entry name" value="E3 UBIQUITIN-PROTEIN LIGASE E3D"/>
    <property type="match status" value="1"/>
</dbReference>
<sequence>MAGAVSVSAHRRQWRYTWEALNHLPLLRLYLLPRAALPFRIPSDLRADLRLQGSLLHLSFSLPGDGAAVALRVPVPRVLVDPSAPVECRAAAAGDHLELRLALVLPVDHPVVAAAFPPPPGAEPPASLALRDDLKSLSTGDVHLYCKNCSSRLTKQPLRKIMEMPSVDWVDVADNWVGGCCTSFGGAGEKLVSQFIRAYGRLEGTSLLDATSITVETDNLETDLVSQVACSALSRHFVAIKEDIFNVSVEKDHTTGKIKLKNSEEQANITATHAQPPIILEEGPSVSCSETNGVTQTNQPGISQTEADTDAYFEKSENDCCVEKVGKSKKEVDLLLVDPCRCCCVNGYSEKAEDNPSQLSLVNEKKQNMLEIKRDYKLTKTISLGSSFIVKASNLLNDFEWVELLCGQCSSPLGSYPSQCSLGPADGRLRLFKCYTSTEIPVTGPHDVFRYSTPIAKKSIPSLIHGHTLFMCRGHTLERVFVNLLLEVAEDEISFRTLVRDLKTKRPMLQLVLLSSKAWLSSGCCYENDIDGSHGTTDLQPSVKLLYSDYSNASEADLRIVEAWASKYRAEELYMMKRQIDELTECLSSGRNNFPVSCSSLEGMRLSSLRR</sequence>
<dbReference type="PANTHER" id="PTHR31531">
    <property type="entry name" value="E3 UBIQUITIN-PROTEIN LIGASE E3D FAMILY MEMBER"/>
    <property type="match status" value="1"/>
</dbReference>
<dbReference type="GO" id="GO:0005634">
    <property type="term" value="C:nucleus"/>
    <property type="evidence" value="ECO:0000318"/>
    <property type="project" value="GO_Central"/>
</dbReference>
<organism evidence="1 2">
    <name type="scientific">Zea mays</name>
    <name type="common">Maize</name>
    <dbReference type="NCBI Taxonomy" id="4577"/>
    <lineage>
        <taxon>Eukaryota</taxon>
        <taxon>Viridiplantae</taxon>
        <taxon>Streptophyta</taxon>
        <taxon>Embryophyta</taxon>
        <taxon>Tracheophyta</taxon>
        <taxon>Spermatophyta</taxon>
        <taxon>Magnoliopsida</taxon>
        <taxon>Liliopsida</taxon>
        <taxon>Poales</taxon>
        <taxon>Poaceae</taxon>
        <taxon>PACMAD clade</taxon>
        <taxon>Panicoideae</taxon>
        <taxon>Andropogonodae</taxon>
        <taxon>Andropogoneae</taxon>
        <taxon>Tripsacinae</taxon>
        <taxon>Zea</taxon>
    </lineage>
</organism>
<dbReference type="RefSeq" id="XP_020409055.1">
    <property type="nucleotide sequence ID" value="XM_020553466.2"/>
</dbReference>
<evidence type="ECO:0000313" key="1">
    <source>
        <dbReference type="EnsemblPlants" id="Zm00001eb231290_P004"/>
    </source>
</evidence>
<dbReference type="GO" id="GO:0000209">
    <property type="term" value="P:protein polyubiquitination"/>
    <property type="evidence" value="ECO:0000318"/>
    <property type="project" value="GO_Central"/>
</dbReference>
<dbReference type="AlphaFoldDB" id="A0A804PE53"/>
<dbReference type="FunCoup" id="A0A804PE53">
    <property type="interactions" value="2953"/>
</dbReference>
<protein>
    <recommendedName>
        <fullName evidence="3">Ubiquitin-conjugating enzyme E2-binding protein</fullName>
    </recommendedName>
</protein>
<evidence type="ECO:0008006" key="3">
    <source>
        <dbReference type="Google" id="ProtNLM"/>
    </source>
</evidence>
<dbReference type="GO" id="GO:0006513">
    <property type="term" value="P:protein monoubiquitination"/>
    <property type="evidence" value="ECO:0000318"/>
    <property type="project" value="GO_Central"/>
</dbReference>
<keyword evidence="2" id="KW-1185">Reference proteome</keyword>